<dbReference type="InterPro" id="IPR036388">
    <property type="entry name" value="WH-like_DNA-bd_sf"/>
</dbReference>
<dbReference type="Pfam" id="PF01638">
    <property type="entry name" value="HxlR"/>
    <property type="match status" value="1"/>
</dbReference>
<feature type="domain" description="HTH hxlR-type" evidence="4">
    <location>
        <begin position="23"/>
        <end position="122"/>
    </location>
</feature>
<organism evidence="5 6">
    <name type="scientific">Rhizobium laguerreae</name>
    <dbReference type="NCBI Taxonomy" id="1076926"/>
    <lineage>
        <taxon>Bacteria</taxon>
        <taxon>Pseudomonadati</taxon>
        <taxon>Pseudomonadota</taxon>
        <taxon>Alphaproteobacteria</taxon>
        <taxon>Hyphomicrobiales</taxon>
        <taxon>Rhizobiaceae</taxon>
        <taxon>Rhizobium/Agrobacterium group</taxon>
        <taxon>Rhizobium</taxon>
    </lineage>
</organism>
<dbReference type="PANTHER" id="PTHR33204:SF39">
    <property type="entry name" value="TRANSCRIPTIONAL REGULATORY PROTEIN"/>
    <property type="match status" value="1"/>
</dbReference>
<dbReference type="PROSITE" id="PS51118">
    <property type="entry name" value="HTH_HXLR"/>
    <property type="match status" value="1"/>
</dbReference>
<keyword evidence="2" id="KW-0238">DNA-binding</keyword>
<dbReference type="AlphaFoldDB" id="A0AB35FP26"/>
<proteinExistence type="predicted"/>
<dbReference type="GO" id="GO:0003677">
    <property type="term" value="F:DNA binding"/>
    <property type="evidence" value="ECO:0007669"/>
    <property type="project" value="UniProtKB-KW"/>
</dbReference>
<dbReference type="SUPFAM" id="SSF46785">
    <property type="entry name" value="Winged helix' DNA-binding domain"/>
    <property type="match status" value="1"/>
</dbReference>
<evidence type="ECO:0000256" key="1">
    <source>
        <dbReference type="ARBA" id="ARBA00023015"/>
    </source>
</evidence>
<name>A0AB35FP26_9HYPH</name>
<dbReference type="InterPro" id="IPR002577">
    <property type="entry name" value="HTH_HxlR"/>
</dbReference>
<evidence type="ECO:0000313" key="5">
    <source>
        <dbReference type="EMBL" id="MBY3068276.1"/>
    </source>
</evidence>
<dbReference type="Gene3D" id="1.10.10.10">
    <property type="entry name" value="Winged helix-like DNA-binding domain superfamily/Winged helix DNA-binding domain"/>
    <property type="match status" value="1"/>
</dbReference>
<dbReference type="InterPro" id="IPR036390">
    <property type="entry name" value="WH_DNA-bd_sf"/>
</dbReference>
<evidence type="ECO:0000313" key="6">
    <source>
        <dbReference type="Proteomes" id="UP000758022"/>
    </source>
</evidence>
<accession>A0AB35FP26</accession>
<comment type="caution">
    <text evidence="5">The sequence shown here is derived from an EMBL/GenBank/DDBJ whole genome shotgun (WGS) entry which is preliminary data.</text>
</comment>
<sequence>MVCTRPQGGTLQAPGNPEETENCVLIRRTLSRVTDKWTVLIVRVLGRGPCRFNALRREVGEISQKVLASCLRDLEENGFVSRTVTPSNPPQVEYALTELGEEFLRPVRSLAEWVLENHARIEDARAAFAGRRIGAA</sequence>
<gene>
    <name evidence="5" type="ORF">HFO74_33545</name>
</gene>
<dbReference type="PANTHER" id="PTHR33204">
    <property type="entry name" value="TRANSCRIPTIONAL REGULATOR, MARR FAMILY"/>
    <property type="match status" value="1"/>
</dbReference>
<evidence type="ECO:0000256" key="2">
    <source>
        <dbReference type="ARBA" id="ARBA00023125"/>
    </source>
</evidence>
<evidence type="ECO:0000259" key="4">
    <source>
        <dbReference type="PROSITE" id="PS51118"/>
    </source>
</evidence>
<keyword evidence="1" id="KW-0805">Transcription regulation</keyword>
<evidence type="ECO:0000256" key="3">
    <source>
        <dbReference type="ARBA" id="ARBA00023163"/>
    </source>
</evidence>
<dbReference type="EMBL" id="JAAXQQ010000015">
    <property type="protein sequence ID" value="MBY3068276.1"/>
    <property type="molecule type" value="Genomic_DNA"/>
</dbReference>
<reference evidence="5" key="1">
    <citation type="submission" date="2020-04" db="EMBL/GenBank/DDBJ databases">
        <title>Global-level population genomics supports evidence of horizontal gene transfer on evolution of Rhizobia in Lentils.</title>
        <authorList>
            <person name="Gai Y."/>
            <person name="Cook D."/>
            <person name="Riely B."/>
        </authorList>
    </citation>
    <scope>NUCLEOTIDE SEQUENCE</scope>
    <source>
        <strain evidence="5">TLR9</strain>
    </source>
</reference>
<keyword evidence="3" id="KW-0804">Transcription</keyword>
<dbReference type="Proteomes" id="UP000758022">
    <property type="component" value="Unassembled WGS sequence"/>
</dbReference>
<protein>
    <submittedName>
        <fullName evidence="5">Helix-turn-helix transcriptional regulator</fullName>
    </submittedName>
</protein>